<evidence type="ECO:0000313" key="11">
    <source>
        <dbReference type="Proteomes" id="UP000500826"/>
    </source>
</evidence>
<evidence type="ECO:0000256" key="8">
    <source>
        <dbReference type="ARBA" id="ARBA00023136"/>
    </source>
</evidence>
<name>A0ABX6P5Y9_9BURK</name>
<evidence type="ECO:0000256" key="4">
    <source>
        <dbReference type="ARBA" id="ARBA00022519"/>
    </source>
</evidence>
<feature type="domain" description="Type II secretion system protein GspC N-terminal" evidence="9">
    <location>
        <begin position="72"/>
        <end position="134"/>
    </location>
</feature>
<evidence type="ECO:0000259" key="9">
    <source>
        <dbReference type="Pfam" id="PF11356"/>
    </source>
</evidence>
<keyword evidence="11" id="KW-1185">Reference proteome</keyword>
<organism evidence="10 11">
    <name type="scientific">Ramlibacter terrae</name>
    <dbReference type="NCBI Taxonomy" id="2732511"/>
    <lineage>
        <taxon>Bacteria</taxon>
        <taxon>Pseudomonadati</taxon>
        <taxon>Pseudomonadota</taxon>
        <taxon>Betaproteobacteria</taxon>
        <taxon>Burkholderiales</taxon>
        <taxon>Comamonadaceae</taxon>
        <taxon>Ramlibacter</taxon>
    </lineage>
</organism>
<reference evidence="10 11" key="1">
    <citation type="submission" date="2020-05" db="EMBL/GenBank/DDBJ databases">
        <title>Ramlibacter rhizophilus sp. nov., isolated from rhizosphere soil of national flower Mugunghwa from South Korea.</title>
        <authorList>
            <person name="Zheng-Fei Y."/>
            <person name="Huan T."/>
        </authorList>
    </citation>
    <scope>NUCLEOTIDE SEQUENCE [LARGE SCALE GENOMIC DNA]</scope>
    <source>
        <strain evidence="10 11">H242</strain>
    </source>
</reference>
<keyword evidence="8" id="KW-0472">Membrane</keyword>
<keyword evidence="4" id="KW-0997">Cell inner membrane</keyword>
<dbReference type="Pfam" id="PF11356">
    <property type="entry name" value="T2SSC"/>
    <property type="match status" value="1"/>
</dbReference>
<keyword evidence="2" id="KW-0813">Transport</keyword>
<evidence type="ECO:0000256" key="7">
    <source>
        <dbReference type="ARBA" id="ARBA00022989"/>
    </source>
</evidence>
<evidence type="ECO:0000313" key="10">
    <source>
        <dbReference type="EMBL" id="QJW85495.1"/>
    </source>
</evidence>
<dbReference type="Proteomes" id="UP000500826">
    <property type="component" value="Chromosome"/>
</dbReference>
<evidence type="ECO:0000256" key="2">
    <source>
        <dbReference type="ARBA" id="ARBA00022448"/>
    </source>
</evidence>
<keyword evidence="7" id="KW-1133">Transmembrane helix</keyword>
<sequence length="152" mass="14863">MVTPMPATWTVRGATFALWLLAAGCAAFWGLRLGSGPEVAAPLPAGPRAVAVDPAAIGRLLGGVPAAPGVAAAAPVVSLASRFQLVGVAAGASSGGGAAVISVDGAPAKPYRVGSVIEPGLVLQSVQGRRAVLATQPGGTPAVTLELPPFRK</sequence>
<evidence type="ECO:0000256" key="1">
    <source>
        <dbReference type="ARBA" id="ARBA00004533"/>
    </source>
</evidence>
<keyword evidence="3" id="KW-1003">Cell membrane</keyword>
<comment type="subcellular location">
    <subcellularLocation>
        <location evidence="1">Cell inner membrane</location>
    </subcellularLocation>
</comment>
<keyword evidence="6" id="KW-0653">Protein transport</keyword>
<evidence type="ECO:0000256" key="3">
    <source>
        <dbReference type="ARBA" id="ARBA00022475"/>
    </source>
</evidence>
<dbReference type="EMBL" id="CP053418">
    <property type="protein sequence ID" value="QJW85495.1"/>
    <property type="molecule type" value="Genomic_DNA"/>
</dbReference>
<reference evidence="10 11" key="2">
    <citation type="submission" date="2020-05" db="EMBL/GenBank/DDBJ databases">
        <authorList>
            <person name="Khan S.A."/>
            <person name="Jeon C.O."/>
            <person name="Chun B.H."/>
        </authorList>
    </citation>
    <scope>NUCLEOTIDE SEQUENCE [LARGE SCALE GENOMIC DNA]</scope>
    <source>
        <strain evidence="10 11">H242</strain>
    </source>
</reference>
<gene>
    <name evidence="10" type="ORF">HK414_25945</name>
</gene>
<protein>
    <submittedName>
        <fullName evidence="10">General secretion pathway protein C</fullName>
    </submittedName>
</protein>
<evidence type="ECO:0000256" key="5">
    <source>
        <dbReference type="ARBA" id="ARBA00022692"/>
    </source>
</evidence>
<proteinExistence type="predicted"/>
<dbReference type="InterPro" id="IPR024961">
    <property type="entry name" value="T2SS_GspC_N"/>
</dbReference>
<keyword evidence="5" id="KW-0812">Transmembrane</keyword>
<evidence type="ECO:0000256" key="6">
    <source>
        <dbReference type="ARBA" id="ARBA00022927"/>
    </source>
</evidence>
<accession>A0ABX6P5Y9</accession>